<dbReference type="InterPro" id="IPR029044">
    <property type="entry name" value="Nucleotide-diphossugar_trans"/>
</dbReference>
<dbReference type="SUPFAM" id="SSF160246">
    <property type="entry name" value="EspE N-terminal domain-like"/>
    <property type="match status" value="1"/>
</dbReference>
<dbReference type="PANTHER" id="PTHR43867">
    <property type="entry name" value="CELLULOSE SYNTHASE CATALYTIC SUBUNIT A [UDP-FORMING]"/>
    <property type="match status" value="1"/>
</dbReference>
<dbReference type="AlphaFoldDB" id="A0A371B7R3"/>
<dbReference type="EMBL" id="QRGO01000001">
    <property type="protein sequence ID" value="RDV03537.1"/>
    <property type="molecule type" value="Genomic_DNA"/>
</dbReference>
<feature type="transmembrane region" description="Helical" evidence="8">
    <location>
        <begin position="202"/>
        <end position="224"/>
    </location>
</feature>
<feature type="transmembrane region" description="Helical" evidence="8">
    <location>
        <begin position="558"/>
        <end position="584"/>
    </location>
</feature>
<evidence type="ECO:0000256" key="7">
    <source>
        <dbReference type="SAM" id="MobiDB-lite"/>
    </source>
</evidence>
<feature type="compositionally biased region" description="Basic and acidic residues" evidence="7">
    <location>
        <begin position="1"/>
        <end position="10"/>
    </location>
</feature>
<gene>
    <name evidence="9" type="ORF">DXH78_02405</name>
</gene>
<dbReference type="SUPFAM" id="SSF53448">
    <property type="entry name" value="Nucleotide-diphospho-sugar transferases"/>
    <property type="match status" value="1"/>
</dbReference>
<keyword evidence="4 8" id="KW-0812">Transmembrane</keyword>
<keyword evidence="6 8" id="KW-0472">Membrane</keyword>
<reference evidence="10" key="1">
    <citation type="submission" date="2018-08" db="EMBL/GenBank/DDBJ databases">
        <authorList>
            <person name="Kim S.-J."/>
            <person name="Jung G.-Y."/>
        </authorList>
    </citation>
    <scope>NUCLEOTIDE SEQUENCE [LARGE SCALE GENOMIC DNA]</scope>
    <source>
        <strain evidence="10">GY_H</strain>
    </source>
</reference>
<evidence type="ECO:0000256" key="2">
    <source>
        <dbReference type="ARBA" id="ARBA00022676"/>
    </source>
</evidence>
<evidence type="ECO:0000256" key="6">
    <source>
        <dbReference type="ARBA" id="ARBA00023136"/>
    </source>
</evidence>
<keyword evidence="2" id="KW-0328">Glycosyltransferase</keyword>
<feature type="compositionally biased region" description="Basic and acidic residues" evidence="7">
    <location>
        <begin position="659"/>
        <end position="675"/>
    </location>
</feature>
<feature type="region of interest" description="Disordered" evidence="7">
    <location>
        <begin position="1"/>
        <end position="25"/>
    </location>
</feature>
<accession>A0A371B7R3</accession>
<dbReference type="InterPro" id="IPR037257">
    <property type="entry name" value="T2SS_E_N_sf"/>
</dbReference>
<evidence type="ECO:0000256" key="5">
    <source>
        <dbReference type="ARBA" id="ARBA00022989"/>
    </source>
</evidence>
<feature type="region of interest" description="Disordered" evidence="7">
    <location>
        <begin position="654"/>
        <end position="685"/>
    </location>
</feature>
<dbReference type="PANTHER" id="PTHR43867:SF2">
    <property type="entry name" value="CELLULOSE SYNTHASE CATALYTIC SUBUNIT A [UDP-FORMING]"/>
    <property type="match status" value="1"/>
</dbReference>
<sequence>MAPMVEERPVRRSMPPSALCASGPRTGRARIDTAAYPELDCISGLLPAATLDWAIRRAERVDVGADRALIAARLISEETYLRALGSQLGIAFEPLTGVRRADCPLDDAALLAKASTGMLPLSRRDDQPVAVVVAPRGHASRGLIHLIRSNPAAAARFRLTTNEAFSRFVLSIGGAALTDAATNDLALRWPAMTAQLCGRARGMALPAGIVILTIMAAIFAPATLLIAAEFLLSAAFIAWLVLRLTGALIRHPGPRPTDPIPDTALPVYSVIAALYREATSVPGLLAAIGRFDYPPEKLDVIIAIEADDKETRAALLATATKFPITVVAVPPRGPRTKPKALNVALPFARGAYTVVYDAEDRPDPDQLRNALQAFVSGPADLACVQARLCIDNSEDSWLSAYYTAEYAGQFDVFMPGLAALGLPLPLGGSSNHFHTETLRKIGAWDPFNVTEDADLGMRLARFGYRTGMIASTTYEEAPNRCLPWLRQRTRWFKGWMQTWVVHMSQPGRLWRQMGPTGFTAFQLMLGGSVLAALVHPLFLAAMIGTTFRIGSALSGEQIAIIVVGALYGAMAILGYAGSAVIGWLGLARRGLLSSAWVLMLTPLHWIILSIAAWRAFYQLFAAPFAWEKTDHGLARSSRRATRMVQALTELDRSLSSAKRRGELPAVDERTIKTSADRPPPLRASA</sequence>
<evidence type="ECO:0000256" key="3">
    <source>
        <dbReference type="ARBA" id="ARBA00022679"/>
    </source>
</evidence>
<evidence type="ECO:0000313" key="9">
    <source>
        <dbReference type="EMBL" id="RDV03537.1"/>
    </source>
</evidence>
<protein>
    <submittedName>
        <fullName evidence="9">Glycosyltransferase</fullName>
    </submittedName>
</protein>
<proteinExistence type="predicted"/>
<evidence type="ECO:0000256" key="1">
    <source>
        <dbReference type="ARBA" id="ARBA00004141"/>
    </source>
</evidence>
<dbReference type="GO" id="GO:0016020">
    <property type="term" value="C:membrane"/>
    <property type="evidence" value="ECO:0007669"/>
    <property type="project" value="UniProtKB-SubCell"/>
</dbReference>
<dbReference type="Pfam" id="PF13641">
    <property type="entry name" value="Glyco_tranf_2_3"/>
    <property type="match status" value="1"/>
</dbReference>
<keyword evidence="5 8" id="KW-1133">Transmembrane helix</keyword>
<feature type="transmembrane region" description="Helical" evidence="8">
    <location>
        <begin position="518"/>
        <end position="538"/>
    </location>
</feature>
<evidence type="ECO:0000256" key="8">
    <source>
        <dbReference type="SAM" id="Phobius"/>
    </source>
</evidence>
<name>A0A371B7R3_9BRAD</name>
<evidence type="ECO:0000256" key="4">
    <source>
        <dbReference type="ARBA" id="ARBA00022692"/>
    </source>
</evidence>
<feature type="transmembrane region" description="Helical" evidence="8">
    <location>
        <begin position="596"/>
        <end position="616"/>
    </location>
</feature>
<dbReference type="Proteomes" id="UP000263993">
    <property type="component" value="Unassembled WGS sequence"/>
</dbReference>
<keyword evidence="3 9" id="KW-0808">Transferase</keyword>
<comment type="caution">
    <text evidence="9">The sequence shown here is derived from an EMBL/GenBank/DDBJ whole genome shotgun (WGS) entry which is preliminary data.</text>
</comment>
<dbReference type="GO" id="GO:0016757">
    <property type="term" value="F:glycosyltransferase activity"/>
    <property type="evidence" value="ECO:0007669"/>
    <property type="project" value="UniProtKB-KW"/>
</dbReference>
<dbReference type="InterPro" id="IPR050321">
    <property type="entry name" value="Glycosyltr_2/OpgH_subfam"/>
</dbReference>
<keyword evidence="10" id="KW-1185">Reference proteome</keyword>
<comment type="subcellular location">
    <subcellularLocation>
        <location evidence="1">Membrane</location>
        <topology evidence="1">Multi-pass membrane protein</topology>
    </subcellularLocation>
</comment>
<dbReference type="OrthoDB" id="7431422at2"/>
<dbReference type="Gene3D" id="3.90.550.10">
    <property type="entry name" value="Spore Coat Polysaccharide Biosynthesis Protein SpsA, Chain A"/>
    <property type="match status" value="1"/>
</dbReference>
<evidence type="ECO:0000313" key="10">
    <source>
        <dbReference type="Proteomes" id="UP000263993"/>
    </source>
</evidence>
<organism evidence="9 10">
    <name type="scientific">Undibacter mobilis</name>
    <dbReference type="NCBI Taxonomy" id="2292256"/>
    <lineage>
        <taxon>Bacteria</taxon>
        <taxon>Pseudomonadati</taxon>
        <taxon>Pseudomonadota</taxon>
        <taxon>Alphaproteobacteria</taxon>
        <taxon>Hyphomicrobiales</taxon>
        <taxon>Nitrobacteraceae</taxon>
        <taxon>Undibacter</taxon>
    </lineage>
</organism>